<evidence type="ECO:0000256" key="2">
    <source>
        <dbReference type="ARBA" id="ARBA00023242"/>
    </source>
</evidence>
<dbReference type="GO" id="GO:0009909">
    <property type="term" value="P:regulation of flower development"/>
    <property type="evidence" value="ECO:0007669"/>
    <property type="project" value="InterPro"/>
</dbReference>
<sequence length="265" mass="29968">MSSIPQFYSDYPFSSDYSHFSSSTIAEEKCNTSISSGTVSSGAIWGEDKYPTFYDDVGTNIFPQEYCDITSPFPATSFPERLGISNMTVPTLLCPDNNISLCGGIAENYNFGGGFQLQDMCDYGEDCSGFVQDVKKVYPTEFGANWGIQGNQMPASEDTNIKVGRYTAEERKDRIVRYLKKRNQRNFNKTIKYACRKTLADRRVRIRGRFARNNETCEEAMAMRKNGDAQEENELCGGHVVQIKQDEEWLQEAIASLMYIPYISV</sequence>
<keyword evidence="2 3" id="KW-0539">Nucleus</keyword>
<evidence type="ECO:0000313" key="5">
    <source>
        <dbReference type="EMBL" id="GAV64120.1"/>
    </source>
</evidence>
<dbReference type="InterPro" id="IPR045281">
    <property type="entry name" value="CONSTANS-like"/>
</dbReference>
<evidence type="ECO:0000256" key="3">
    <source>
        <dbReference type="PROSITE-ProRule" id="PRU00357"/>
    </source>
</evidence>
<keyword evidence="6" id="KW-1185">Reference proteome</keyword>
<dbReference type="GO" id="GO:0005634">
    <property type="term" value="C:nucleus"/>
    <property type="evidence" value="ECO:0007669"/>
    <property type="project" value="UniProtKB-SubCell"/>
</dbReference>
<gene>
    <name evidence="5" type="ORF">CFOL_v3_07638</name>
</gene>
<comment type="caution">
    <text evidence="5">The sequence shown here is derived from an EMBL/GenBank/DDBJ whole genome shotgun (WGS) entry which is preliminary data.</text>
</comment>
<name>A0A1Q3B830_CEPFO</name>
<dbReference type="InterPro" id="IPR010402">
    <property type="entry name" value="CCT_domain"/>
</dbReference>
<dbReference type="InParanoid" id="A0A1Q3B830"/>
<dbReference type="OrthoDB" id="153872at2759"/>
<dbReference type="PROSITE" id="PS51017">
    <property type="entry name" value="CCT"/>
    <property type="match status" value="1"/>
</dbReference>
<evidence type="ECO:0000259" key="4">
    <source>
        <dbReference type="PROSITE" id="PS51017"/>
    </source>
</evidence>
<dbReference type="PANTHER" id="PTHR31319">
    <property type="entry name" value="ZINC FINGER PROTEIN CONSTANS-LIKE 4"/>
    <property type="match status" value="1"/>
</dbReference>
<dbReference type="EMBL" id="BDDD01000335">
    <property type="protein sequence ID" value="GAV64120.1"/>
    <property type="molecule type" value="Genomic_DNA"/>
</dbReference>
<dbReference type="STRING" id="3775.A0A1Q3B830"/>
<comment type="subcellular location">
    <subcellularLocation>
        <location evidence="1 3">Nucleus</location>
    </subcellularLocation>
</comment>
<evidence type="ECO:0000313" key="6">
    <source>
        <dbReference type="Proteomes" id="UP000187406"/>
    </source>
</evidence>
<dbReference type="GO" id="GO:0003700">
    <property type="term" value="F:DNA-binding transcription factor activity"/>
    <property type="evidence" value="ECO:0007669"/>
    <property type="project" value="TreeGrafter"/>
</dbReference>
<reference evidence="6" key="1">
    <citation type="submission" date="2016-04" db="EMBL/GenBank/DDBJ databases">
        <title>Cephalotus genome sequencing.</title>
        <authorList>
            <person name="Fukushima K."/>
            <person name="Hasebe M."/>
            <person name="Fang X."/>
        </authorList>
    </citation>
    <scope>NUCLEOTIDE SEQUENCE [LARGE SCALE GENOMIC DNA]</scope>
    <source>
        <strain evidence="6">cv. St1</strain>
    </source>
</reference>
<dbReference type="PANTHER" id="PTHR31319:SF110">
    <property type="entry name" value="CCT MOTIF FAMILY PROTEIN"/>
    <property type="match status" value="1"/>
</dbReference>
<accession>A0A1Q3B830</accession>
<organism evidence="5 6">
    <name type="scientific">Cephalotus follicularis</name>
    <name type="common">Albany pitcher plant</name>
    <dbReference type="NCBI Taxonomy" id="3775"/>
    <lineage>
        <taxon>Eukaryota</taxon>
        <taxon>Viridiplantae</taxon>
        <taxon>Streptophyta</taxon>
        <taxon>Embryophyta</taxon>
        <taxon>Tracheophyta</taxon>
        <taxon>Spermatophyta</taxon>
        <taxon>Magnoliopsida</taxon>
        <taxon>eudicotyledons</taxon>
        <taxon>Gunneridae</taxon>
        <taxon>Pentapetalae</taxon>
        <taxon>rosids</taxon>
        <taxon>fabids</taxon>
        <taxon>Oxalidales</taxon>
        <taxon>Cephalotaceae</taxon>
        <taxon>Cephalotus</taxon>
    </lineage>
</organism>
<proteinExistence type="predicted"/>
<evidence type="ECO:0000256" key="1">
    <source>
        <dbReference type="ARBA" id="ARBA00004123"/>
    </source>
</evidence>
<dbReference type="Proteomes" id="UP000187406">
    <property type="component" value="Unassembled WGS sequence"/>
</dbReference>
<dbReference type="Pfam" id="PF06203">
    <property type="entry name" value="CCT"/>
    <property type="match status" value="1"/>
</dbReference>
<feature type="domain" description="CCT" evidence="4">
    <location>
        <begin position="171"/>
        <end position="213"/>
    </location>
</feature>
<dbReference type="AlphaFoldDB" id="A0A1Q3B830"/>
<protein>
    <submittedName>
        <fullName evidence="5">CCT domain-containing protein</fullName>
    </submittedName>
</protein>